<dbReference type="Proteomes" id="UP000186919">
    <property type="component" value="Unassembled WGS sequence"/>
</dbReference>
<organism evidence="1 2">
    <name type="scientific">Mycobacteroides immunogenum</name>
    <dbReference type="NCBI Taxonomy" id="83262"/>
    <lineage>
        <taxon>Bacteria</taxon>
        <taxon>Bacillati</taxon>
        <taxon>Actinomycetota</taxon>
        <taxon>Actinomycetes</taxon>
        <taxon>Mycobacteriales</taxon>
        <taxon>Mycobacteriaceae</taxon>
        <taxon>Mycobacteroides</taxon>
    </lineage>
</organism>
<proteinExistence type="predicted"/>
<protein>
    <submittedName>
        <fullName evidence="1">Uncharacterized protein</fullName>
    </submittedName>
</protein>
<name>A0A179V8T1_9MYCO</name>
<dbReference type="EMBL" id="LQYE01000030">
    <property type="protein sequence ID" value="OAT67375.1"/>
    <property type="molecule type" value="Genomic_DNA"/>
</dbReference>
<sequence length="85" mass="9461">MFSGSALALTPALAHADNAQSVIDDYRSRGYQVIVDRNGTAPTSKCTVAAVRNERETERTEFRWTGLPIQVPDRRLVQISLDCRP</sequence>
<gene>
    <name evidence="1" type="ORF">AWB85_13205</name>
</gene>
<dbReference type="AlphaFoldDB" id="A0A179V8T1"/>
<evidence type="ECO:0000313" key="1">
    <source>
        <dbReference type="EMBL" id="OAT67375.1"/>
    </source>
</evidence>
<reference evidence="1 2" key="1">
    <citation type="submission" date="2016-01" db="EMBL/GenBank/DDBJ databases">
        <title>Mycobacterium immunogenum strain CD11_6 genome sequencing and assembly.</title>
        <authorList>
            <person name="Kaur G."/>
            <person name="Nair G.R."/>
            <person name="Mayilraj S."/>
        </authorList>
    </citation>
    <scope>NUCLEOTIDE SEQUENCE [LARGE SCALE GENOMIC DNA]</scope>
    <source>
        <strain evidence="1 2">CD11-6</strain>
    </source>
</reference>
<dbReference type="RefSeq" id="WP_064632673.1">
    <property type="nucleotide sequence ID" value="NZ_LQYE01000030.1"/>
</dbReference>
<evidence type="ECO:0000313" key="2">
    <source>
        <dbReference type="Proteomes" id="UP000186919"/>
    </source>
</evidence>
<comment type="caution">
    <text evidence="1">The sequence shown here is derived from an EMBL/GenBank/DDBJ whole genome shotgun (WGS) entry which is preliminary data.</text>
</comment>
<accession>A0A179V8T1</accession>